<feature type="domain" description="TonB-dependent receptor-like beta-barrel" evidence="13">
    <location>
        <begin position="253"/>
        <end position="683"/>
    </location>
</feature>
<dbReference type="GO" id="GO:0015344">
    <property type="term" value="F:siderophore uptake transmembrane transporter activity"/>
    <property type="evidence" value="ECO:0007669"/>
    <property type="project" value="TreeGrafter"/>
</dbReference>
<dbReference type="OrthoDB" id="5411360at2"/>
<evidence type="ECO:0000256" key="4">
    <source>
        <dbReference type="ARBA" id="ARBA00022692"/>
    </source>
</evidence>
<evidence type="ECO:0000256" key="1">
    <source>
        <dbReference type="ARBA" id="ARBA00004571"/>
    </source>
</evidence>
<comment type="subcellular location">
    <subcellularLocation>
        <location evidence="1 10">Cell outer membrane</location>
        <topology evidence="1 10">Multi-pass membrane protein</topology>
    </subcellularLocation>
</comment>
<dbReference type="EMBL" id="FMUX01000007">
    <property type="protein sequence ID" value="SCY34166.1"/>
    <property type="molecule type" value="Genomic_DNA"/>
</dbReference>
<dbReference type="InterPro" id="IPR039426">
    <property type="entry name" value="TonB-dep_rcpt-like"/>
</dbReference>
<keyword evidence="16" id="KW-1185">Reference proteome</keyword>
<feature type="signal peptide" evidence="12">
    <location>
        <begin position="1"/>
        <end position="23"/>
    </location>
</feature>
<name>A0A1G5F4F9_9BACT</name>
<dbReference type="GO" id="GO:0044718">
    <property type="term" value="P:siderophore transmembrane transport"/>
    <property type="evidence" value="ECO:0007669"/>
    <property type="project" value="TreeGrafter"/>
</dbReference>
<evidence type="ECO:0000259" key="14">
    <source>
        <dbReference type="Pfam" id="PF07715"/>
    </source>
</evidence>
<evidence type="ECO:0000256" key="7">
    <source>
        <dbReference type="ARBA" id="ARBA00023136"/>
    </source>
</evidence>
<evidence type="ECO:0000256" key="2">
    <source>
        <dbReference type="ARBA" id="ARBA00022448"/>
    </source>
</evidence>
<dbReference type="PROSITE" id="PS52016">
    <property type="entry name" value="TONB_DEPENDENT_REC_3"/>
    <property type="match status" value="1"/>
</dbReference>
<gene>
    <name evidence="15" type="ORF">SAMN05216233_107135</name>
</gene>
<dbReference type="Pfam" id="PF07715">
    <property type="entry name" value="Plug"/>
    <property type="match status" value="1"/>
</dbReference>
<feature type="domain" description="TonB-dependent receptor plug" evidence="14">
    <location>
        <begin position="52"/>
        <end position="154"/>
    </location>
</feature>
<dbReference type="CDD" id="cd01347">
    <property type="entry name" value="ligand_gated_channel"/>
    <property type="match status" value="1"/>
</dbReference>
<dbReference type="AlphaFoldDB" id="A0A1G5F4F9"/>
<evidence type="ECO:0000256" key="10">
    <source>
        <dbReference type="PROSITE-ProRule" id="PRU01360"/>
    </source>
</evidence>
<keyword evidence="6 11" id="KW-0798">TonB box</keyword>
<sequence length="709" mass="78597">MKHATQIGLTSLCLALLVVPCMAWGDGLNDSVPLALDDVTVQAPRPATAKPEIVTREEMEQPSVSDTILEDLIRIPGLQLRRTAVSGNENGKLRMRGFDETRLRILKNGVPIHRDGSYGNGPVDWSTLNPNSVESVQVYKGAVPAKYGNTLGGVVDIATRSPEEGLETEIRGLYGSHATHEEVLTHMGRNGYGSWFVSGGHYETDGFLRNNTVDRNHGELDLSVNLPMGLTAGAGVCWSTYETGMPVYNRPNSPTYDGGEPDADERELGGPSISSRLINGAQTWGDGSFAEDENTRVTAWVEKEIKRGHLRLDYLTWSQDREETYVDAADPSKVIYKRETEAEPGNWSLQAEGELTFGNHTIETGGETRSLGWGDQTVTEIDTSYFNGSINSPYFAFIKEGFKGQEEVIDTHALYLQDTWRVSTNWTLEAGLRQEWFKADAIAPEAFGFPAAATPTDLSESNLAPRAALSFRPWKGGELSCRLGIAHRYPTSPEYFWWYLNRSTGFFNTELAVEEARQAELGFTQEIAHAFTAEIRGYRYDIDDYIASTMVPGTGTVIYNIEEVTIQGAELALSAPLPFNLFAWGNLTWQEGDTKGDPWDRENRLEGQIPDFPEIMANAGLDLRLDDRFTAGVTLRHVGERDHLKGTTPETLDAYTVVGLNASLRLFQNKFTTWRLLASADNLFDEEYEEEAGYPMPDATYTVGLSAVF</sequence>
<evidence type="ECO:0000256" key="6">
    <source>
        <dbReference type="ARBA" id="ARBA00023077"/>
    </source>
</evidence>
<dbReference type="Proteomes" id="UP000198870">
    <property type="component" value="Unassembled WGS sequence"/>
</dbReference>
<evidence type="ECO:0000313" key="15">
    <source>
        <dbReference type="EMBL" id="SCY34166.1"/>
    </source>
</evidence>
<dbReference type="SUPFAM" id="SSF56935">
    <property type="entry name" value="Porins"/>
    <property type="match status" value="1"/>
</dbReference>
<proteinExistence type="inferred from homology"/>
<keyword evidence="3 10" id="KW-1134">Transmembrane beta strand</keyword>
<dbReference type="GO" id="GO:0009279">
    <property type="term" value="C:cell outer membrane"/>
    <property type="evidence" value="ECO:0007669"/>
    <property type="project" value="UniProtKB-SubCell"/>
</dbReference>
<evidence type="ECO:0000256" key="9">
    <source>
        <dbReference type="ARBA" id="ARBA00023237"/>
    </source>
</evidence>
<evidence type="ECO:0000256" key="11">
    <source>
        <dbReference type="RuleBase" id="RU003357"/>
    </source>
</evidence>
<dbReference type="PANTHER" id="PTHR30069">
    <property type="entry name" value="TONB-DEPENDENT OUTER MEMBRANE RECEPTOR"/>
    <property type="match status" value="1"/>
</dbReference>
<evidence type="ECO:0000256" key="5">
    <source>
        <dbReference type="ARBA" id="ARBA00022729"/>
    </source>
</evidence>
<protein>
    <submittedName>
        <fullName evidence="15">Outer membrane cobalamin receptor protein</fullName>
    </submittedName>
</protein>
<evidence type="ECO:0000259" key="13">
    <source>
        <dbReference type="Pfam" id="PF00593"/>
    </source>
</evidence>
<reference evidence="15 16" key="1">
    <citation type="submission" date="2016-10" db="EMBL/GenBank/DDBJ databases">
        <authorList>
            <person name="de Groot N.N."/>
        </authorList>
    </citation>
    <scope>NUCLEOTIDE SEQUENCE [LARGE SCALE GENOMIC DNA]</scope>
    <source>
        <strain evidence="15 16">AA1</strain>
    </source>
</reference>
<dbReference type="RefSeq" id="WP_139163949.1">
    <property type="nucleotide sequence ID" value="NZ_FMUX01000007.1"/>
</dbReference>
<dbReference type="InterPro" id="IPR012910">
    <property type="entry name" value="Plug_dom"/>
</dbReference>
<evidence type="ECO:0000313" key="16">
    <source>
        <dbReference type="Proteomes" id="UP000198870"/>
    </source>
</evidence>
<dbReference type="InterPro" id="IPR036942">
    <property type="entry name" value="Beta-barrel_TonB_sf"/>
</dbReference>
<dbReference type="Pfam" id="PF00593">
    <property type="entry name" value="TonB_dep_Rec_b-barrel"/>
    <property type="match status" value="1"/>
</dbReference>
<evidence type="ECO:0000256" key="12">
    <source>
        <dbReference type="SAM" id="SignalP"/>
    </source>
</evidence>
<keyword evidence="8 15" id="KW-0675">Receptor</keyword>
<dbReference type="Gene3D" id="2.170.130.10">
    <property type="entry name" value="TonB-dependent receptor, plug domain"/>
    <property type="match status" value="1"/>
</dbReference>
<keyword evidence="5 12" id="KW-0732">Signal</keyword>
<keyword evidence="9 10" id="KW-0998">Cell outer membrane</keyword>
<feature type="chain" id="PRO_5011448873" evidence="12">
    <location>
        <begin position="24"/>
        <end position="709"/>
    </location>
</feature>
<evidence type="ECO:0000256" key="8">
    <source>
        <dbReference type="ARBA" id="ARBA00023170"/>
    </source>
</evidence>
<keyword evidence="4 10" id="KW-0812">Transmembrane</keyword>
<dbReference type="InterPro" id="IPR037066">
    <property type="entry name" value="Plug_dom_sf"/>
</dbReference>
<dbReference type="PANTHER" id="PTHR30069:SF29">
    <property type="entry name" value="HEMOGLOBIN AND HEMOGLOBIN-HAPTOGLOBIN-BINDING PROTEIN 1-RELATED"/>
    <property type="match status" value="1"/>
</dbReference>
<accession>A0A1G5F4F9</accession>
<organism evidence="15 16">
    <name type="scientific">Desulfoluna spongiiphila</name>
    <dbReference type="NCBI Taxonomy" id="419481"/>
    <lineage>
        <taxon>Bacteria</taxon>
        <taxon>Pseudomonadati</taxon>
        <taxon>Thermodesulfobacteriota</taxon>
        <taxon>Desulfobacteria</taxon>
        <taxon>Desulfobacterales</taxon>
        <taxon>Desulfolunaceae</taxon>
        <taxon>Desulfoluna</taxon>
    </lineage>
</organism>
<evidence type="ECO:0000256" key="3">
    <source>
        <dbReference type="ARBA" id="ARBA00022452"/>
    </source>
</evidence>
<dbReference type="Gene3D" id="2.40.170.20">
    <property type="entry name" value="TonB-dependent receptor, beta-barrel domain"/>
    <property type="match status" value="1"/>
</dbReference>
<dbReference type="InterPro" id="IPR000531">
    <property type="entry name" value="Beta-barrel_TonB"/>
</dbReference>
<dbReference type="STRING" id="419481.SAMN05216233_107135"/>
<keyword evidence="7 10" id="KW-0472">Membrane</keyword>
<comment type="similarity">
    <text evidence="10 11">Belongs to the TonB-dependent receptor family.</text>
</comment>
<keyword evidence="2 10" id="KW-0813">Transport</keyword>